<name>A0A2I1E950_9GLOM</name>
<dbReference type="VEuPathDB" id="FungiDB:RhiirFUN_000408"/>
<comment type="caution">
    <text evidence="2">The sequence shown here is derived from an EMBL/GenBank/DDBJ whole genome shotgun (WGS) entry which is preliminary data.</text>
</comment>
<dbReference type="Proteomes" id="UP000232722">
    <property type="component" value="Unassembled WGS sequence"/>
</dbReference>
<evidence type="ECO:0000313" key="3">
    <source>
        <dbReference type="Proteomes" id="UP000232722"/>
    </source>
</evidence>
<dbReference type="VEuPathDB" id="FungiDB:FUN_020735"/>
<evidence type="ECO:0000256" key="1">
    <source>
        <dbReference type="SAM" id="MobiDB-lite"/>
    </source>
</evidence>
<reference evidence="2 3" key="1">
    <citation type="submission" date="2016-04" db="EMBL/GenBank/DDBJ databases">
        <title>Genome analyses suggest a sexual origin of heterokaryosis in a supposedly ancient asexual fungus.</title>
        <authorList>
            <person name="Ropars J."/>
            <person name="Sedzielewska K."/>
            <person name="Noel J."/>
            <person name="Charron P."/>
            <person name="Farinelli L."/>
            <person name="Marton T."/>
            <person name="Kruger M."/>
            <person name="Pelin A."/>
            <person name="Brachmann A."/>
            <person name="Corradi N."/>
        </authorList>
    </citation>
    <scope>NUCLEOTIDE SEQUENCE [LARGE SCALE GENOMIC DNA]</scope>
    <source>
        <strain evidence="2 3">A5</strain>
    </source>
</reference>
<protein>
    <submittedName>
        <fullName evidence="2">Uncharacterized protein</fullName>
    </submittedName>
</protein>
<organism evidence="2 3">
    <name type="scientific">Rhizophagus irregularis</name>
    <dbReference type="NCBI Taxonomy" id="588596"/>
    <lineage>
        <taxon>Eukaryota</taxon>
        <taxon>Fungi</taxon>
        <taxon>Fungi incertae sedis</taxon>
        <taxon>Mucoromycota</taxon>
        <taxon>Glomeromycotina</taxon>
        <taxon>Glomeromycetes</taxon>
        <taxon>Glomerales</taxon>
        <taxon>Glomeraceae</taxon>
        <taxon>Rhizophagus</taxon>
    </lineage>
</organism>
<reference evidence="2 3" key="2">
    <citation type="submission" date="2017-09" db="EMBL/GenBank/DDBJ databases">
        <title>Extensive intraspecific genome diversity in a model arbuscular mycorrhizal fungus.</title>
        <authorList>
            <person name="Chen E.C."/>
            <person name="Morin E."/>
            <person name="Beaudet D."/>
            <person name="Noel J."/>
            <person name="Ndikumana S."/>
            <person name="Charron P."/>
            <person name="St-Onge C."/>
            <person name="Giorgi J."/>
            <person name="Grigoriev I.V."/>
            <person name="Roux C."/>
            <person name="Martin F.M."/>
            <person name="Corradi N."/>
        </authorList>
    </citation>
    <scope>NUCLEOTIDE SEQUENCE [LARGE SCALE GENOMIC DNA]</scope>
    <source>
        <strain evidence="2 3">A5</strain>
    </source>
</reference>
<dbReference type="EMBL" id="LLXJ01001057">
    <property type="protein sequence ID" value="PKC04151.1"/>
    <property type="molecule type" value="Genomic_DNA"/>
</dbReference>
<evidence type="ECO:0000313" key="2">
    <source>
        <dbReference type="EMBL" id="PKC04151.1"/>
    </source>
</evidence>
<dbReference type="OrthoDB" id="10534965at2759"/>
<gene>
    <name evidence="2" type="ORF">RhiirA5_362637</name>
</gene>
<dbReference type="AlphaFoldDB" id="A0A2I1E950"/>
<feature type="region of interest" description="Disordered" evidence="1">
    <location>
        <begin position="24"/>
        <end position="48"/>
    </location>
</feature>
<accession>A0A2I1E950</accession>
<sequence length="183" mass="21695">MQTGFDDGAEATLQYEEQYVEGENGYYGYSSDPGYYGHYNEYDEYQEEEEYYGDEYYDQDYNEQDYNDQQYNEQQYNGYNEDDYYYQDQGEGYSEYSGYEYAEEVEEVVEEQYTIPTPGSFVAQRQMVLQGELPALKSLPKRTFQGLSHESKYNNSKLFPMQSSERLTYQRPSISPKVTQIKA</sequence>
<dbReference type="VEuPathDB" id="FungiDB:RhiirA1_415377"/>
<feature type="compositionally biased region" description="Low complexity" evidence="1">
    <location>
        <begin position="26"/>
        <end position="39"/>
    </location>
</feature>
<proteinExistence type="predicted"/>